<proteinExistence type="predicted"/>
<comment type="subcellular location">
    <subcellularLocation>
        <location evidence="1">Cell membrane</location>
        <topology evidence="1">Multi-pass membrane protein</topology>
    </subcellularLocation>
</comment>
<evidence type="ECO:0000313" key="8">
    <source>
        <dbReference type="EMBL" id="UTF55024.1"/>
    </source>
</evidence>
<evidence type="ECO:0000256" key="6">
    <source>
        <dbReference type="SAM" id="MobiDB-lite"/>
    </source>
</evidence>
<dbReference type="PANTHER" id="PTHR34584">
    <property type="entry name" value="NA(+)/H(+) ANTIPORTER SUBUNIT E1"/>
    <property type="match status" value="1"/>
</dbReference>
<protein>
    <submittedName>
        <fullName evidence="8">Monovalent cation/H+ antiporter subunit E</fullName>
    </submittedName>
</protein>
<reference evidence="8" key="1">
    <citation type="submission" date="2022-06" db="EMBL/GenBank/DDBJ databases">
        <title>Diverse halophilic archaea isolated from saline environments.</title>
        <authorList>
            <person name="Cui H.-L."/>
        </authorList>
    </citation>
    <scope>NUCLEOTIDE SEQUENCE</scope>
    <source>
        <strain evidence="8">WLHS1</strain>
    </source>
</reference>
<dbReference type="Pfam" id="PF01899">
    <property type="entry name" value="MNHE"/>
    <property type="match status" value="1"/>
</dbReference>
<dbReference type="PANTHER" id="PTHR34584:SF1">
    <property type="entry name" value="NA(+)_H(+) ANTIPORTER SUBUNIT E1"/>
    <property type="match status" value="1"/>
</dbReference>
<dbReference type="InterPro" id="IPR002758">
    <property type="entry name" value="Cation_antiport_E"/>
</dbReference>
<dbReference type="GO" id="GO:0005886">
    <property type="term" value="C:plasma membrane"/>
    <property type="evidence" value="ECO:0007669"/>
    <property type="project" value="UniProtKB-SubCell"/>
</dbReference>
<evidence type="ECO:0000313" key="9">
    <source>
        <dbReference type="Proteomes" id="UP001056855"/>
    </source>
</evidence>
<gene>
    <name evidence="8" type="ORF">NGM29_07170</name>
</gene>
<feature type="transmembrane region" description="Helical" evidence="7">
    <location>
        <begin position="226"/>
        <end position="249"/>
    </location>
</feature>
<keyword evidence="5 7" id="KW-0472">Membrane</keyword>
<feature type="region of interest" description="Disordered" evidence="6">
    <location>
        <begin position="332"/>
        <end position="373"/>
    </location>
</feature>
<accession>A0A9E7NDM8</accession>
<sequence length="373" mass="40670">MAADRLLVPLSESSTVRQTVAYAVQSSLESDPGELVCHLVVAVPFEADVPEERAELEAAERLLERAETWIGEDTDDVEATVTVETAIIGADEYLFGPKDYADAFAAYAERHDLDRLVLDPEYQPGATAPLLQPLERELTRIDLHFDEAPVDRPAQHARFVGTGGWRRFFGLFGISFIFYLVLGDPTYWFDLVTGVAVAGIVSLTLSQVTFIHEPSITRGPVLLIRFLLYIPYLLYEIVKANVAVSLVILRPSMPIEPTMTRVNARVKSGLPLLALANSITLTPGTLTVRANDQRLVVHTLIPGAQADLFDGGLERAIRFVFHGRGSAAIASPRERGEAEVIYPEPVSAPSADATADSNDDSDTASPTEGGDER</sequence>
<evidence type="ECO:0000256" key="3">
    <source>
        <dbReference type="ARBA" id="ARBA00022692"/>
    </source>
</evidence>
<dbReference type="EMBL" id="CP100355">
    <property type="protein sequence ID" value="UTF55024.1"/>
    <property type="molecule type" value="Genomic_DNA"/>
</dbReference>
<keyword evidence="3 7" id="KW-0812">Transmembrane</keyword>
<dbReference type="KEGG" id="sawl:NGM29_07170"/>
<dbReference type="AlphaFoldDB" id="A0A9E7NDM8"/>
<keyword evidence="9" id="KW-1185">Reference proteome</keyword>
<name>A0A9E7NDM8_9EURY</name>
<keyword evidence="2" id="KW-1003">Cell membrane</keyword>
<dbReference type="RefSeq" id="WP_254159769.1">
    <property type="nucleotide sequence ID" value="NZ_CP100355.1"/>
</dbReference>
<evidence type="ECO:0000256" key="5">
    <source>
        <dbReference type="ARBA" id="ARBA00023136"/>
    </source>
</evidence>
<feature type="compositionally biased region" description="Low complexity" evidence="6">
    <location>
        <begin position="347"/>
        <end position="356"/>
    </location>
</feature>
<evidence type="ECO:0000256" key="1">
    <source>
        <dbReference type="ARBA" id="ARBA00004651"/>
    </source>
</evidence>
<organism evidence="8 9">
    <name type="scientific">Natronosalvus rutilus</name>
    <dbReference type="NCBI Taxonomy" id="2953753"/>
    <lineage>
        <taxon>Archaea</taxon>
        <taxon>Methanobacteriati</taxon>
        <taxon>Methanobacteriota</taxon>
        <taxon>Stenosarchaea group</taxon>
        <taxon>Halobacteria</taxon>
        <taxon>Halobacteriales</taxon>
        <taxon>Natrialbaceae</taxon>
        <taxon>Natronosalvus</taxon>
    </lineage>
</organism>
<feature type="transmembrane region" description="Helical" evidence="7">
    <location>
        <begin position="164"/>
        <end position="181"/>
    </location>
</feature>
<dbReference type="GO" id="GO:0008324">
    <property type="term" value="F:monoatomic cation transmembrane transporter activity"/>
    <property type="evidence" value="ECO:0007669"/>
    <property type="project" value="InterPro"/>
</dbReference>
<feature type="transmembrane region" description="Helical" evidence="7">
    <location>
        <begin position="187"/>
        <end position="205"/>
    </location>
</feature>
<dbReference type="GeneID" id="73289814"/>
<keyword evidence="4 7" id="KW-1133">Transmembrane helix</keyword>
<evidence type="ECO:0000256" key="4">
    <source>
        <dbReference type="ARBA" id="ARBA00022989"/>
    </source>
</evidence>
<dbReference type="Proteomes" id="UP001056855">
    <property type="component" value="Chromosome"/>
</dbReference>
<dbReference type="NCBIfam" id="NF009295">
    <property type="entry name" value="PRK12652.1"/>
    <property type="match status" value="1"/>
</dbReference>
<evidence type="ECO:0000256" key="7">
    <source>
        <dbReference type="SAM" id="Phobius"/>
    </source>
</evidence>
<evidence type="ECO:0000256" key="2">
    <source>
        <dbReference type="ARBA" id="ARBA00022475"/>
    </source>
</evidence>